<evidence type="ECO:0000256" key="2">
    <source>
        <dbReference type="ARBA" id="ARBA00012479"/>
    </source>
</evidence>
<dbReference type="SUPFAM" id="SSF53474">
    <property type="entry name" value="alpha/beta-Hydrolases"/>
    <property type="match status" value="1"/>
</dbReference>
<proteinExistence type="inferred from homology"/>
<dbReference type="InterPro" id="IPR014186">
    <property type="entry name" value="S-formylglutathione_hydrol"/>
</dbReference>
<evidence type="ECO:0000313" key="10">
    <source>
        <dbReference type="Proteomes" id="UP000243884"/>
    </source>
</evidence>
<feature type="active site" description="Charge relay system" evidence="7">
    <location>
        <position position="222"/>
    </location>
</feature>
<name>A0A1W1Y453_9LACT</name>
<evidence type="ECO:0000256" key="6">
    <source>
        <dbReference type="NCBIfam" id="TIGR02821"/>
    </source>
</evidence>
<evidence type="ECO:0000256" key="3">
    <source>
        <dbReference type="ARBA" id="ARBA00022487"/>
    </source>
</evidence>
<dbReference type="GO" id="GO:0005829">
    <property type="term" value="C:cytosol"/>
    <property type="evidence" value="ECO:0007669"/>
    <property type="project" value="TreeGrafter"/>
</dbReference>
<dbReference type="Proteomes" id="UP000243884">
    <property type="component" value="Unassembled WGS sequence"/>
</dbReference>
<evidence type="ECO:0000256" key="4">
    <source>
        <dbReference type="ARBA" id="ARBA00022801"/>
    </source>
</evidence>
<comment type="function">
    <text evidence="8">Serine hydrolase involved in the detoxification of formaldehyde.</text>
</comment>
<gene>
    <name evidence="9" type="ORF">SAMN04487984_0325</name>
</gene>
<evidence type="ECO:0000313" key="9">
    <source>
        <dbReference type="EMBL" id="SMC30946.1"/>
    </source>
</evidence>
<evidence type="ECO:0000256" key="8">
    <source>
        <dbReference type="RuleBase" id="RU363068"/>
    </source>
</evidence>
<evidence type="ECO:0000256" key="7">
    <source>
        <dbReference type="PIRSR" id="PIRSR614186-1"/>
    </source>
</evidence>
<keyword evidence="10" id="KW-1185">Reference proteome</keyword>
<feature type="active site" description="Charge relay system" evidence="7">
    <location>
        <position position="147"/>
    </location>
</feature>
<dbReference type="Gene3D" id="3.40.50.1820">
    <property type="entry name" value="alpha/beta hydrolase"/>
    <property type="match status" value="1"/>
</dbReference>
<dbReference type="GO" id="GO:0018738">
    <property type="term" value="F:S-formylglutathione hydrolase activity"/>
    <property type="evidence" value="ECO:0007669"/>
    <property type="project" value="UniProtKB-UniRule"/>
</dbReference>
<dbReference type="GO" id="GO:0052689">
    <property type="term" value="F:carboxylic ester hydrolase activity"/>
    <property type="evidence" value="ECO:0007669"/>
    <property type="project" value="UniProtKB-KW"/>
</dbReference>
<dbReference type="AlphaFoldDB" id="A0A1W1Y453"/>
<keyword evidence="4 8" id="KW-0378">Hydrolase</keyword>
<dbReference type="NCBIfam" id="TIGR02821">
    <property type="entry name" value="fghA_ester_D"/>
    <property type="match status" value="1"/>
</dbReference>
<dbReference type="OrthoDB" id="9777383at2"/>
<dbReference type="GO" id="GO:0046294">
    <property type="term" value="P:formaldehyde catabolic process"/>
    <property type="evidence" value="ECO:0007669"/>
    <property type="project" value="InterPro"/>
</dbReference>
<dbReference type="PANTHER" id="PTHR10061">
    <property type="entry name" value="S-FORMYLGLUTATHIONE HYDROLASE"/>
    <property type="match status" value="1"/>
</dbReference>
<dbReference type="STRING" id="371602.SAMN04487984_0325"/>
<sequence>MVEFLEEKRVFSGRQIRYQHDSKVLNCQMVYSLFMPNIGEDETVPLIWWLSGLTCNDQNFATKGQFQKYAQAHKVAIVIPDTSPRGDAIADDEAFDLGQGASFYLNATQAPWKDHFQMYDYITEELSELVKSQLPQFNGKEAIMGHSMGGYGALMIGLRQPNRFQAISAFAPITDLTNVPWGKKILSAYLGTDQKVWETVDPVKLVQQDSVPPILITQGTADEFYPEQLQETAFLDAAEKSHATVEYHKVEGYDHSYYTIATFIEEHIDFLSQHLS</sequence>
<dbReference type="RefSeq" id="WP_084097923.1">
    <property type="nucleotide sequence ID" value="NZ_FWXK01000001.1"/>
</dbReference>
<reference evidence="10" key="1">
    <citation type="submission" date="2017-04" db="EMBL/GenBank/DDBJ databases">
        <authorList>
            <person name="Varghese N."/>
            <person name="Submissions S."/>
        </authorList>
    </citation>
    <scope>NUCLEOTIDE SEQUENCE [LARGE SCALE GENOMIC DNA]</scope>
    <source>
        <strain evidence="10">DSM 21500</strain>
    </source>
</reference>
<dbReference type="EMBL" id="FWXK01000001">
    <property type="protein sequence ID" value="SMC30946.1"/>
    <property type="molecule type" value="Genomic_DNA"/>
</dbReference>
<dbReference type="PANTHER" id="PTHR10061:SF0">
    <property type="entry name" value="S-FORMYLGLUTATHIONE HYDROLASE"/>
    <property type="match status" value="1"/>
</dbReference>
<comment type="catalytic activity">
    <reaction evidence="5 8">
        <text>S-formylglutathione + H2O = formate + glutathione + H(+)</text>
        <dbReference type="Rhea" id="RHEA:14961"/>
        <dbReference type="ChEBI" id="CHEBI:15377"/>
        <dbReference type="ChEBI" id="CHEBI:15378"/>
        <dbReference type="ChEBI" id="CHEBI:15740"/>
        <dbReference type="ChEBI" id="CHEBI:57688"/>
        <dbReference type="ChEBI" id="CHEBI:57925"/>
        <dbReference type="EC" id="3.1.2.12"/>
    </reaction>
</comment>
<keyword evidence="3 8" id="KW-0719">Serine esterase</keyword>
<evidence type="ECO:0000256" key="5">
    <source>
        <dbReference type="ARBA" id="ARBA00047590"/>
    </source>
</evidence>
<organism evidence="9 10">
    <name type="scientific">Aerococcus suis</name>
    <dbReference type="NCBI Taxonomy" id="371602"/>
    <lineage>
        <taxon>Bacteria</taxon>
        <taxon>Bacillati</taxon>
        <taxon>Bacillota</taxon>
        <taxon>Bacilli</taxon>
        <taxon>Lactobacillales</taxon>
        <taxon>Aerococcaceae</taxon>
        <taxon>Aerococcus</taxon>
    </lineage>
</organism>
<accession>A0A1W1Y453</accession>
<dbReference type="InterPro" id="IPR029058">
    <property type="entry name" value="AB_hydrolase_fold"/>
</dbReference>
<evidence type="ECO:0000256" key="1">
    <source>
        <dbReference type="ARBA" id="ARBA00005622"/>
    </source>
</evidence>
<comment type="similarity">
    <text evidence="1 8">Belongs to the esterase D family.</text>
</comment>
<feature type="active site" description="Charge relay system" evidence="7">
    <location>
        <position position="255"/>
    </location>
</feature>
<protein>
    <recommendedName>
        <fullName evidence="2 6">S-formylglutathione hydrolase</fullName>
        <ecNumber evidence="2 6">3.1.2.12</ecNumber>
    </recommendedName>
</protein>
<dbReference type="Pfam" id="PF00756">
    <property type="entry name" value="Esterase"/>
    <property type="match status" value="1"/>
</dbReference>
<dbReference type="InterPro" id="IPR000801">
    <property type="entry name" value="Esterase-like"/>
</dbReference>
<dbReference type="EC" id="3.1.2.12" evidence="2 6"/>